<dbReference type="GO" id="GO:0061630">
    <property type="term" value="F:ubiquitin protein ligase activity"/>
    <property type="evidence" value="ECO:0007669"/>
    <property type="project" value="UniProtKB-UniRule"/>
</dbReference>
<dbReference type="AlphaFoldDB" id="A0A067G4K5"/>
<evidence type="ECO:0000256" key="1">
    <source>
        <dbReference type="ARBA" id="ARBA00000900"/>
    </source>
</evidence>
<comment type="pathway">
    <text evidence="2 5">Protein modification; protein ubiquitination.</text>
</comment>
<dbReference type="InterPro" id="IPR045185">
    <property type="entry name" value="PUB22/23/24-like"/>
</dbReference>
<evidence type="ECO:0000259" key="6">
    <source>
        <dbReference type="PROSITE" id="PS51698"/>
    </source>
</evidence>
<evidence type="ECO:0000313" key="7">
    <source>
        <dbReference type="EMBL" id="KDO70622.1"/>
    </source>
</evidence>
<dbReference type="InterPro" id="IPR003613">
    <property type="entry name" value="Ubox_domain"/>
</dbReference>
<evidence type="ECO:0000256" key="2">
    <source>
        <dbReference type="ARBA" id="ARBA00004906"/>
    </source>
</evidence>
<feature type="domain" description="U-box" evidence="6">
    <location>
        <begin position="68"/>
        <end position="145"/>
    </location>
</feature>
<dbReference type="InterPro" id="IPR013083">
    <property type="entry name" value="Znf_RING/FYVE/PHD"/>
</dbReference>
<sequence length="425" mass="48468">MSQRIYDYRILLPFCKTNEQNLLLFLSKLLIKLLLSESRSRTHKQKPQQQHIIILSLLFQMDDHQDIEIPEYFICPISLQIMKDPVTAITGITYDRESIEHWLFQGNNNAECPVTKQPLPKDLDLTPNHTLRRLIQAWCADNSAYGIDRIPTPKAPLSKLQIIKLIKDIWKPELQTKTLIQLEVFAAENERNRKCMAEAGVPRAMLTYIVNCCDKNQVGGLEGALSILHFFKITSEYMKLSAFEIDKIVESFTWVLALDDESIENHKEIKSHALRILKNIIQAASSKFLQRLKPQIFQNIIRVLKQRVIAQQGINAALKLMLDACPSGRNRMIMVESGAVFELIELELTASEKKTTELILGILFHLCSCADGRAQFLSHRAAIAVVTKRIMQVSPAADDRAILILSLICKFSGNFNFVVQEMSRV</sequence>
<reference evidence="7 8" key="1">
    <citation type="submission" date="2014-04" db="EMBL/GenBank/DDBJ databases">
        <authorList>
            <consortium name="International Citrus Genome Consortium"/>
            <person name="Gmitter F."/>
            <person name="Chen C."/>
            <person name="Farmerie W."/>
            <person name="Harkins T."/>
            <person name="Desany B."/>
            <person name="Mohiuddin M."/>
            <person name="Kodira C."/>
            <person name="Borodovsky M."/>
            <person name="Lomsadze A."/>
            <person name="Burns P."/>
            <person name="Jenkins J."/>
            <person name="Prochnik S."/>
            <person name="Shu S."/>
            <person name="Chapman J."/>
            <person name="Pitluck S."/>
            <person name="Schmutz J."/>
            <person name="Rokhsar D."/>
        </authorList>
    </citation>
    <scope>NUCLEOTIDE SEQUENCE</scope>
</reference>
<feature type="non-terminal residue" evidence="7">
    <location>
        <position position="425"/>
    </location>
</feature>
<dbReference type="Pfam" id="PF25598">
    <property type="entry name" value="ARM_PUB"/>
    <property type="match status" value="1"/>
</dbReference>
<keyword evidence="8" id="KW-1185">Reference proteome</keyword>
<dbReference type="EMBL" id="KK784890">
    <property type="protein sequence ID" value="KDO70622.1"/>
    <property type="molecule type" value="Genomic_DNA"/>
</dbReference>
<evidence type="ECO:0000313" key="8">
    <source>
        <dbReference type="Proteomes" id="UP000027120"/>
    </source>
</evidence>
<evidence type="ECO:0000256" key="5">
    <source>
        <dbReference type="RuleBase" id="RU369093"/>
    </source>
</evidence>
<name>A0A067G4K5_CITSI</name>
<dbReference type="EC" id="2.3.2.27" evidence="5"/>
<protein>
    <recommendedName>
        <fullName evidence="5 6">U-box domain-containing protein</fullName>
        <ecNumber evidence="5">2.3.2.27</ecNumber>
    </recommendedName>
    <alternativeName>
        <fullName evidence="5">RING-type E3 ubiquitin transferase PUB</fullName>
    </alternativeName>
</protein>
<dbReference type="PROSITE" id="PS51698">
    <property type="entry name" value="U_BOX"/>
    <property type="match status" value="1"/>
</dbReference>
<dbReference type="CDD" id="cd16664">
    <property type="entry name" value="RING-Ubox_PUB"/>
    <property type="match status" value="1"/>
</dbReference>
<dbReference type="eggNOG" id="ENOG502QR5G">
    <property type="taxonomic scope" value="Eukaryota"/>
</dbReference>
<comment type="catalytic activity">
    <reaction evidence="1 5">
        <text>S-ubiquitinyl-[E2 ubiquitin-conjugating enzyme]-L-cysteine + [acceptor protein]-L-lysine = [E2 ubiquitin-conjugating enzyme]-L-cysteine + N(6)-ubiquitinyl-[acceptor protein]-L-lysine.</text>
        <dbReference type="EC" id="2.3.2.27"/>
    </reaction>
</comment>
<dbReference type="PaxDb" id="2711-XP_006481860.1"/>
<organism evidence="7 8">
    <name type="scientific">Citrus sinensis</name>
    <name type="common">Sweet orange</name>
    <name type="synonym">Citrus aurantium var. sinensis</name>
    <dbReference type="NCBI Taxonomy" id="2711"/>
    <lineage>
        <taxon>Eukaryota</taxon>
        <taxon>Viridiplantae</taxon>
        <taxon>Streptophyta</taxon>
        <taxon>Embryophyta</taxon>
        <taxon>Tracheophyta</taxon>
        <taxon>Spermatophyta</taxon>
        <taxon>Magnoliopsida</taxon>
        <taxon>eudicotyledons</taxon>
        <taxon>Gunneridae</taxon>
        <taxon>Pentapetalae</taxon>
        <taxon>rosids</taxon>
        <taxon>malvids</taxon>
        <taxon>Sapindales</taxon>
        <taxon>Rutaceae</taxon>
        <taxon>Aurantioideae</taxon>
        <taxon>Citrus</taxon>
    </lineage>
</organism>
<evidence type="ECO:0000256" key="4">
    <source>
        <dbReference type="ARBA" id="ARBA00022786"/>
    </source>
</evidence>
<dbReference type="InterPro" id="IPR011989">
    <property type="entry name" value="ARM-like"/>
</dbReference>
<dbReference type="PANTHER" id="PTHR22849:SF24">
    <property type="entry name" value="E3 UBIQUITIN-PROTEIN LIGASE PUB24"/>
    <property type="match status" value="1"/>
</dbReference>
<dbReference type="InterPro" id="IPR016024">
    <property type="entry name" value="ARM-type_fold"/>
</dbReference>
<dbReference type="PANTHER" id="PTHR22849">
    <property type="entry name" value="WDSAM1 PROTEIN"/>
    <property type="match status" value="1"/>
</dbReference>
<dbReference type="SMR" id="A0A067G4K5"/>
<accession>A0A067G4K5</accession>
<dbReference type="UniPathway" id="UPA00143"/>
<dbReference type="InterPro" id="IPR058678">
    <property type="entry name" value="ARM_PUB"/>
</dbReference>
<dbReference type="SMART" id="SM00504">
    <property type="entry name" value="Ubox"/>
    <property type="match status" value="1"/>
</dbReference>
<dbReference type="Gene3D" id="3.30.40.10">
    <property type="entry name" value="Zinc/RING finger domain, C3HC4 (zinc finger)"/>
    <property type="match status" value="1"/>
</dbReference>
<dbReference type="InterPro" id="IPR045210">
    <property type="entry name" value="RING-Ubox_PUB"/>
</dbReference>
<dbReference type="SUPFAM" id="SSF48371">
    <property type="entry name" value="ARM repeat"/>
    <property type="match status" value="1"/>
</dbReference>
<evidence type="ECO:0000256" key="3">
    <source>
        <dbReference type="ARBA" id="ARBA00022679"/>
    </source>
</evidence>
<dbReference type="Pfam" id="PF04564">
    <property type="entry name" value="U-box"/>
    <property type="match status" value="1"/>
</dbReference>
<comment type="function">
    <text evidence="5">Functions as an E3 ubiquitin ligase.</text>
</comment>
<dbReference type="GO" id="GO:0016567">
    <property type="term" value="P:protein ubiquitination"/>
    <property type="evidence" value="ECO:0007669"/>
    <property type="project" value="UniProtKB-UniRule"/>
</dbReference>
<dbReference type="SUPFAM" id="SSF57850">
    <property type="entry name" value="RING/U-box"/>
    <property type="match status" value="1"/>
</dbReference>
<keyword evidence="4 5" id="KW-0833">Ubl conjugation pathway</keyword>
<dbReference type="Gene3D" id="1.25.10.10">
    <property type="entry name" value="Leucine-rich Repeat Variant"/>
    <property type="match status" value="1"/>
</dbReference>
<proteinExistence type="predicted"/>
<dbReference type="Proteomes" id="UP000027120">
    <property type="component" value="Unassembled WGS sequence"/>
</dbReference>
<keyword evidence="3 5" id="KW-0808">Transferase</keyword>
<gene>
    <name evidence="7" type="ORF">CISIN_1g041408mg</name>
</gene>